<feature type="region of interest" description="Disordered" evidence="1">
    <location>
        <begin position="730"/>
        <end position="766"/>
    </location>
</feature>
<dbReference type="Pfam" id="PF08578">
    <property type="entry name" value="DUF1765"/>
    <property type="match status" value="1"/>
</dbReference>
<reference evidence="2" key="1">
    <citation type="submission" date="2022-10" db="EMBL/GenBank/DDBJ databases">
        <authorList>
            <person name="Byrne P K."/>
        </authorList>
    </citation>
    <scope>NUCLEOTIDE SEQUENCE</scope>
    <source>
        <strain evidence="2">CBS7001</strain>
    </source>
</reference>
<dbReference type="InterPro" id="IPR013887">
    <property type="entry name" value="UPF0592"/>
</dbReference>
<dbReference type="AlphaFoldDB" id="A0AA35JE83"/>
<evidence type="ECO:0000313" key="2">
    <source>
        <dbReference type="EMBL" id="CAI4058202.1"/>
    </source>
</evidence>
<gene>
    <name evidence="2" type="primary">SUVC04G1720</name>
    <name evidence="2" type="ORF">SUVC_04G1720</name>
</gene>
<evidence type="ECO:0000313" key="3">
    <source>
        <dbReference type="Proteomes" id="UP001162090"/>
    </source>
</evidence>
<evidence type="ECO:0000256" key="1">
    <source>
        <dbReference type="SAM" id="MobiDB-lite"/>
    </source>
</evidence>
<feature type="compositionally biased region" description="Acidic residues" evidence="1">
    <location>
        <begin position="743"/>
        <end position="754"/>
    </location>
</feature>
<dbReference type="EMBL" id="OX365915">
    <property type="protein sequence ID" value="CAI4058202.1"/>
    <property type="molecule type" value="Genomic_DNA"/>
</dbReference>
<sequence>MGSVAHNQFYECGSKTSSQDKFSIEKYETQLFQSLNRFIGFINNADKSVGSKEQNTKFCKTSSNFLRLKLLTILRQWCDCSQKFTLENRDVLIQWWVTLLNFLNSDTSLQMDATLEFSLSIELTSVCLECISRLTTILIILPVHPYRDMEIYSHHLLLTIHCITNKLILISKNTKKLSRTENNDKSSTNDKKLQHLNRYSSLLRSFIGKLNAYAFFYLPEELHFDTILLLTVSPQISSSIQTCLFSWKNRHYKFTSDQEQIIRSETFENKDTKFFKIIVSYIKNDFILMSFYWHYWYIILQYIKLLDSNFELGKSTLPCISGSEILLTHVTTRFLNSDLNKFTRIIKQTPNPRIVNDNLTESHPNFRALGGNNNALITSEKINDYIFSNFKTIKLWECLRSLSGCISKEDHSEYLENMLCLHESSLIDYISTISAYDYVAANVIYNKILQFIVFQFETLPSLRFIQWGPWYNGLLSMLRTKNINCQTVSLLCLFNIWRHISVEEREEITKRLLKDFWISLTFDNEFPLIRILFMKLLVFKIIPDIQDSSLIRSLPYEKIKELDEELSLNKENLALTQQYYLSDIVAHRKNALVFNGNSHLMMVPKKPNTEDQLVYKINHDKKLRIEKFPTVSSVANTRPNVILKNGKYVYDVLDEMASKAAYLLAEKKTKLSSKKNFKTMDGSEDDQEGEDEDEDESAEDNSAHKKKTKERSSSLSATFNSWLSKFSTASEESQKKKERESELDIEFGDDEDNIDFSKETPKRSSSNLEKIFKHGNHSGSIASSNSSIKLNKVRENTLIGPPELRYSNEIKENNSITTIFKLVFIQTNRKMVEKIDIANMKWGTIHGGSKYMKPLPVPKDMIVVNTGKSENETRNLVTVDGQDQDIELPVPDFSIFGERKEHEHETPVKSGPCFEESESCGEEDIGVLKQNQEMRLKTRIQKICVVIETFNATVREYFDFSNRLHHESIFIDFEVRKPSSNSSINIKV</sequence>
<dbReference type="Proteomes" id="UP001162090">
    <property type="component" value="Chromosome 4"/>
</dbReference>
<feature type="region of interest" description="Disordered" evidence="1">
    <location>
        <begin position="676"/>
        <end position="712"/>
    </location>
</feature>
<feature type="compositionally biased region" description="Acidic residues" evidence="1">
    <location>
        <begin position="682"/>
        <end position="699"/>
    </location>
</feature>
<proteinExistence type="predicted"/>
<feature type="compositionally biased region" description="Basic and acidic residues" evidence="1">
    <location>
        <begin position="732"/>
        <end position="742"/>
    </location>
</feature>
<organism evidence="2 3">
    <name type="scientific">Saccharomyces uvarum</name>
    <name type="common">Yeast</name>
    <name type="synonym">Saccharomyces bayanus var. uvarum</name>
    <dbReference type="NCBI Taxonomy" id="230603"/>
    <lineage>
        <taxon>Eukaryota</taxon>
        <taxon>Fungi</taxon>
        <taxon>Dikarya</taxon>
        <taxon>Ascomycota</taxon>
        <taxon>Saccharomycotina</taxon>
        <taxon>Saccharomycetes</taxon>
        <taxon>Saccharomycetales</taxon>
        <taxon>Saccharomycetaceae</taxon>
        <taxon>Saccharomyces</taxon>
    </lineage>
</organism>
<name>A0AA35JE83_SACUV</name>
<accession>A0AA35JE83</accession>
<protein>
    <submittedName>
        <fullName evidence="2">Uncharacterized protein</fullName>
    </submittedName>
</protein>